<dbReference type="Gene3D" id="1.25.40.390">
    <property type="match status" value="1"/>
</dbReference>
<evidence type="ECO:0000256" key="2">
    <source>
        <dbReference type="ARBA" id="ARBA00006275"/>
    </source>
</evidence>
<evidence type="ECO:0000313" key="9">
    <source>
        <dbReference type="Proteomes" id="UP000676386"/>
    </source>
</evidence>
<keyword evidence="9" id="KW-1185">Reference proteome</keyword>
<comment type="similarity">
    <text evidence="2">Belongs to the SusD family.</text>
</comment>
<proteinExistence type="inferred from homology"/>
<accession>A0ABS5IW73</accession>
<evidence type="ECO:0000259" key="6">
    <source>
        <dbReference type="Pfam" id="PF07980"/>
    </source>
</evidence>
<evidence type="ECO:0000259" key="7">
    <source>
        <dbReference type="Pfam" id="PF14322"/>
    </source>
</evidence>
<dbReference type="InterPro" id="IPR011990">
    <property type="entry name" value="TPR-like_helical_dom_sf"/>
</dbReference>
<feature type="domain" description="SusD-like N-terminal" evidence="7">
    <location>
        <begin position="51"/>
        <end position="226"/>
    </location>
</feature>
<dbReference type="InterPro" id="IPR012944">
    <property type="entry name" value="SusD_RagB_dom"/>
</dbReference>
<dbReference type="CDD" id="cd08977">
    <property type="entry name" value="SusD"/>
    <property type="match status" value="1"/>
</dbReference>
<reference evidence="8 9" key="1">
    <citation type="submission" date="2021-04" db="EMBL/GenBank/DDBJ databases">
        <title>Chitinophaga sp. nov., isolated from the rhizosphere soil.</title>
        <authorList>
            <person name="He S."/>
        </authorList>
    </citation>
    <scope>NUCLEOTIDE SEQUENCE [LARGE SCALE GENOMIC DNA]</scope>
    <source>
        <strain evidence="8 9">2R12</strain>
    </source>
</reference>
<evidence type="ECO:0000256" key="1">
    <source>
        <dbReference type="ARBA" id="ARBA00004442"/>
    </source>
</evidence>
<gene>
    <name evidence="8" type="ORF">KE626_07850</name>
</gene>
<comment type="caution">
    <text evidence="8">The sequence shown here is derived from an EMBL/GenBank/DDBJ whole genome shotgun (WGS) entry which is preliminary data.</text>
</comment>
<dbReference type="SUPFAM" id="SSF48452">
    <property type="entry name" value="TPR-like"/>
    <property type="match status" value="1"/>
</dbReference>
<dbReference type="Proteomes" id="UP000676386">
    <property type="component" value="Unassembled WGS sequence"/>
</dbReference>
<keyword evidence="4" id="KW-0472">Membrane</keyword>
<dbReference type="InterPro" id="IPR033985">
    <property type="entry name" value="SusD-like_N"/>
</dbReference>
<feature type="domain" description="RagB/SusD" evidence="6">
    <location>
        <begin position="321"/>
        <end position="456"/>
    </location>
</feature>
<dbReference type="Pfam" id="PF14322">
    <property type="entry name" value="SusD-like_3"/>
    <property type="match status" value="1"/>
</dbReference>
<evidence type="ECO:0000313" key="8">
    <source>
        <dbReference type="EMBL" id="MBS0027218.1"/>
    </source>
</evidence>
<keyword evidence="5" id="KW-0998">Cell outer membrane</keyword>
<name>A0ABS5IW73_9BACT</name>
<comment type="subcellular location">
    <subcellularLocation>
        <location evidence="1">Cell outer membrane</location>
    </subcellularLocation>
</comment>
<evidence type="ECO:0000256" key="4">
    <source>
        <dbReference type="ARBA" id="ARBA00023136"/>
    </source>
</evidence>
<keyword evidence="3" id="KW-0732">Signal</keyword>
<dbReference type="RefSeq" id="WP_211972323.1">
    <property type="nucleotide sequence ID" value="NZ_JAGTXB010000003.1"/>
</dbReference>
<evidence type="ECO:0000256" key="5">
    <source>
        <dbReference type="ARBA" id="ARBA00023237"/>
    </source>
</evidence>
<organism evidence="8 9">
    <name type="scientific">Chitinophaga hostae</name>
    <dbReference type="NCBI Taxonomy" id="2831022"/>
    <lineage>
        <taxon>Bacteria</taxon>
        <taxon>Pseudomonadati</taxon>
        <taxon>Bacteroidota</taxon>
        <taxon>Chitinophagia</taxon>
        <taxon>Chitinophagales</taxon>
        <taxon>Chitinophagaceae</taxon>
        <taxon>Chitinophaga</taxon>
    </lineage>
</organism>
<sequence length="456" mass="51949">MEIIKFISIAIIMFLLTIFISCEQLIEVDVPNNQIPSGNVFENVQTADAALAGLYAGMRDKSPVSGDKSGALLGTYTDDLDFYATANPNGVFDLYRNQHIATNNDVYSYWSDAYQQIYLANSIIEGVEQSSSLLAADKNRIKGEALLMRSVIFFYLWQVFGDIPYPTTTSYKVNQSLTKNPAVEVASKLVQDVNTTVSLLNDEYRNQERIYPNRKVAQLMLAKIYMLQKRWAEAEPILKSIVQSPLYQFQNDIKAVFTKSGRHILWQLKPKPGFPTLESMAYYFAGAAPSTYALSPDLISSFSAADLRKQNWTVPVTVAQNTWYRADKYKNRNNDTTEYSIVFRLEEVYLLLAEALTQQNKISEALPYINAIRQRSGLLPLTGSITKTILLSEILLENRKEFFTEMGHRFLDLKRLDHLSDLVAVKPNWKEYHRVWPIPQQDLLLNPNLNPQNSGY</sequence>
<dbReference type="EMBL" id="JAGTXB010000003">
    <property type="protein sequence ID" value="MBS0027218.1"/>
    <property type="molecule type" value="Genomic_DNA"/>
</dbReference>
<evidence type="ECO:0000256" key="3">
    <source>
        <dbReference type="ARBA" id="ARBA00022729"/>
    </source>
</evidence>
<protein>
    <submittedName>
        <fullName evidence="8">RagB/SusD family nutrient uptake outer membrane protein</fullName>
    </submittedName>
</protein>
<dbReference type="Pfam" id="PF07980">
    <property type="entry name" value="SusD_RagB"/>
    <property type="match status" value="1"/>
</dbReference>
<dbReference type="PROSITE" id="PS51257">
    <property type="entry name" value="PROKAR_LIPOPROTEIN"/>
    <property type="match status" value="1"/>
</dbReference>